<dbReference type="AlphaFoldDB" id="A0A2A2WTX8"/>
<sequence length="88" mass="9743">MASSQHPTIPPVNGDFITHFRRVITAGTQSITVEVATFIDDGVEQPPTLYVSGDIDLNLDQLSDLNEALFRAQYAQQSARRAQLEAQR</sequence>
<comment type="caution">
    <text evidence="1">The sequence shown here is derived from an EMBL/GenBank/DDBJ whole genome shotgun (WGS) entry which is preliminary data.</text>
</comment>
<organism evidence="1 2">
    <name type="scientific">Dietzia natronolimnaea</name>
    <dbReference type="NCBI Taxonomy" id="161920"/>
    <lineage>
        <taxon>Bacteria</taxon>
        <taxon>Bacillati</taxon>
        <taxon>Actinomycetota</taxon>
        <taxon>Actinomycetes</taxon>
        <taxon>Mycobacteriales</taxon>
        <taxon>Dietziaceae</taxon>
        <taxon>Dietzia</taxon>
    </lineage>
</organism>
<accession>A0A2A2WTX8</accession>
<dbReference type="EMBL" id="NTGA01000004">
    <property type="protein sequence ID" value="PAY24660.1"/>
    <property type="molecule type" value="Genomic_DNA"/>
</dbReference>
<dbReference type="RefSeq" id="WP_095717120.1">
    <property type="nucleotide sequence ID" value="NZ_NTGA01000004.1"/>
</dbReference>
<protein>
    <submittedName>
        <fullName evidence="1">Uncharacterized protein</fullName>
    </submittedName>
</protein>
<evidence type="ECO:0000313" key="2">
    <source>
        <dbReference type="Proteomes" id="UP000218810"/>
    </source>
</evidence>
<evidence type="ECO:0000313" key="1">
    <source>
        <dbReference type="EMBL" id="PAY24660.1"/>
    </source>
</evidence>
<proteinExistence type="predicted"/>
<reference evidence="2" key="1">
    <citation type="submission" date="2017-09" db="EMBL/GenBank/DDBJ databases">
        <authorList>
            <person name="Zhang Y."/>
            <person name="Huang X."/>
            <person name="Liu J."/>
            <person name="Lu L."/>
            <person name="Peng K."/>
        </authorList>
    </citation>
    <scope>NUCLEOTIDE SEQUENCE [LARGE SCALE GENOMIC DNA]</scope>
    <source>
        <strain evidence="2">S-XJ-1</strain>
    </source>
</reference>
<dbReference type="Proteomes" id="UP000218810">
    <property type="component" value="Unassembled WGS sequence"/>
</dbReference>
<gene>
    <name evidence="1" type="ORF">CEY15_02365</name>
</gene>
<name>A0A2A2WTX8_9ACTN</name>
<keyword evidence="2" id="KW-1185">Reference proteome</keyword>